<reference evidence="1 2" key="1">
    <citation type="submission" date="2024-06" db="EMBL/GenBank/DDBJ databases">
        <title>The Natural Products Discovery Center: Release of the First 8490 Sequenced Strains for Exploring Actinobacteria Biosynthetic Diversity.</title>
        <authorList>
            <person name="Kalkreuter E."/>
            <person name="Kautsar S.A."/>
            <person name="Yang D."/>
            <person name="Bader C.D."/>
            <person name="Teijaro C.N."/>
            <person name="Fluegel L."/>
            <person name="Davis C.M."/>
            <person name="Simpson J.R."/>
            <person name="Lauterbach L."/>
            <person name="Steele A.D."/>
            <person name="Gui C."/>
            <person name="Meng S."/>
            <person name="Li G."/>
            <person name="Viehrig K."/>
            <person name="Ye F."/>
            <person name="Su P."/>
            <person name="Kiefer A.F."/>
            <person name="Nichols A."/>
            <person name="Cepeda A.J."/>
            <person name="Yan W."/>
            <person name="Fan B."/>
            <person name="Jiang Y."/>
            <person name="Adhikari A."/>
            <person name="Zheng C.-J."/>
            <person name="Schuster L."/>
            <person name="Cowan T.M."/>
            <person name="Smanski M.J."/>
            <person name="Chevrette M.G."/>
            <person name="De Carvalho L.P.S."/>
            <person name="Shen B."/>
        </authorList>
    </citation>
    <scope>NUCLEOTIDE SEQUENCE [LARGE SCALE GENOMIC DNA]</scope>
    <source>
        <strain evidence="1 2">NPDC000634</strain>
    </source>
</reference>
<keyword evidence="2" id="KW-1185">Reference proteome</keyword>
<sequence length="270" mass="29264">MTHRQSPADHQVVAEEAKAKAKPGTWLPVLVYRSSVTAGNVARLIGDGTIVVYRPRGSFEAYAARHESGTAVWTRYVAGLDVEPMPDRLTVRVPDYGPQRGYEGVRIATVEISSRCSRCGGPRGPVRAHSFVRDGARLICDRWTNACGHVEEYSAVLAEARQLAASAGPGGRNRRKPPIAGVDGGRYKAAVDLIAEYLREVPHWRALSASNVVERAGHAEAARVIRRFVQASPTGHSTSARGAALYLNDLDTRTRMAIKDEAARTKGATK</sequence>
<evidence type="ECO:0000313" key="1">
    <source>
        <dbReference type="EMBL" id="MER6976006.1"/>
    </source>
</evidence>
<dbReference type="Proteomes" id="UP001458415">
    <property type="component" value="Unassembled WGS sequence"/>
</dbReference>
<protein>
    <submittedName>
        <fullName evidence="1">Uncharacterized protein</fullName>
    </submittedName>
</protein>
<name>A0ABV1VWT1_9ACTN</name>
<evidence type="ECO:0000313" key="2">
    <source>
        <dbReference type="Proteomes" id="UP001458415"/>
    </source>
</evidence>
<gene>
    <name evidence="1" type="ORF">ABT317_02860</name>
</gene>
<comment type="caution">
    <text evidence="1">The sequence shown here is derived from an EMBL/GenBank/DDBJ whole genome shotgun (WGS) entry which is preliminary data.</text>
</comment>
<organism evidence="1 2">
    <name type="scientific">Streptomyces carpinensis</name>
    <dbReference type="NCBI Taxonomy" id="66369"/>
    <lineage>
        <taxon>Bacteria</taxon>
        <taxon>Bacillati</taxon>
        <taxon>Actinomycetota</taxon>
        <taxon>Actinomycetes</taxon>
        <taxon>Kitasatosporales</taxon>
        <taxon>Streptomycetaceae</taxon>
        <taxon>Streptomyces</taxon>
    </lineage>
</organism>
<accession>A0ABV1VWT1</accession>
<proteinExistence type="predicted"/>
<dbReference type="EMBL" id="JBEPCU010000019">
    <property type="protein sequence ID" value="MER6976006.1"/>
    <property type="molecule type" value="Genomic_DNA"/>
</dbReference>